<gene>
    <name evidence="4" type="ORF">GCM10007854_14480</name>
</gene>
<dbReference type="Pfam" id="PF17289">
    <property type="entry name" value="Terminase_6C"/>
    <property type="match status" value="1"/>
</dbReference>
<dbReference type="RefSeq" id="WP_284371149.1">
    <property type="nucleotide sequence ID" value="NZ_BSNJ01000003.1"/>
</dbReference>
<name>A0ABQ5UYY9_9PROT</name>
<feature type="domain" description="Terminase large subunit gp17-like C-terminal" evidence="3">
    <location>
        <begin position="309"/>
        <end position="464"/>
    </location>
</feature>
<comment type="caution">
    <text evidence="4">The sequence shown here is derived from an EMBL/GenBank/DDBJ whole genome shotgun (WGS) entry which is preliminary data.</text>
</comment>
<protein>
    <recommendedName>
        <fullName evidence="3">Terminase large subunit gp17-like C-terminal domain-containing protein</fullName>
    </recommendedName>
</protein>
<dbReference type="InterPro" id="IPR035421">
    <property type="entry name" value="Terminase_6C"/>
</dbReference>
<dbReference type="Gene3D" id="3.30.420.240">
    <property type="match status" value="1"/>
</dbReference>
<dbReference type="InterPro" id="IPR027417">
    <property type="entry name" value="P-loop_NTPase"/>
</dbReference>
<reference evidence="4" key="1">
    <citation type="journal article" date="2014" name="Int. J. Syst. Evol. Microbiol.">
        <title>Complete genome of a new Firmicutes species belonging to the dominant human colonic microbiota ('Ruminococcus bicirculans') reveals two chromosomes and a selective capacity to utilize plant glucans.</title>
        <authorList>
            <consortium name="NISC Comparative Sequencing Program"/>
            <person name="Wegmann U."/>
            <person name="Louis P."/>
            <person name="Goesmann A."/>
            <person name="Henrissat B."/>
            <person name="Duncan S.H."/>
            <person name="Flint H.J."/>
        </authorList>
    </citation>
    <scope>NUCLEOTIDE SEQUENCE</scope>
    <source>
        <strain evidence="4">NBRC 108216</strain>
    </source>
</reference>
<evidence type="ECO:0000256" key="2">
    <source>
        <dbReference type="SAM" id="MobiDB-lite"/>
    </source>
</evidence>
<reference evidence="4" key="2">
    <citation type="submission" date="2023-01" db="EMBL/GenBank/DDBJ databases">
        <title>Draft genome sequence of Algimonas porphyrae strain NBRC 108216.</title>
        <authorList>
            <person name="Sun Q."/>
            <person name="Mori K."/>
        </authorList>
    </citation>
    <scope>NUCLEOTIDE SEQUENCE</scope>
    <source>
        <strain evidence="4">NBRC 108216</strain>
    </source>
</reference>
<keyword evidence="5" id="KW-1185">Reference proteome</keyword>
<accession>A0ABQ5UYY9</accession>
<proteinExistence type="predicted"/>
<dbReference type="EMBL" id="BSNJ01000003">
    <property type="protein sequence ID" value="GLQ20493.1"/>
    <property type="molecule type" value="Genomic_DNA"/>
</dbReference>
<dbReference type="Gene3D" id="3.40.50.300">
    <property type="entry name" value="P-loop containing nucleotide triphosphate hydrolases"/>
    <property type="match status" value="1"/>
</dbReference>
<sequence>MSAKPATVESEIDWEAVKAEASSDADRLKASNDNDKILLRYQQRILATVAQSAFVVIEKSRRIGATWALASDAVLRAGKSRAAGGQNVMYISYAMDMTREFVEACAFFARIFGQAMTKAGEFLFKEGKDDEGINAFRIEFASGFKIQALSSAPRSIRGKQGLVIIDEAAFVDSLDELVKAANAMSIWGGRVVIISTHNGVDNPFNKLLDEVKSGEQAGVWLKVTFDQAIADGLYERVALMKPEMASLGRDGFVARIRGIYAKNASEELDVIPSAGGGSWLAAADIAKATAANDNAVGPHAYQGGPCVLGWDVARKVDLSVLYLFELVGNRLEERELIVMKGLRFSEQYGEVDRLFERYRIIKFNIDQTGMGEAVVEEMEERHGESIVEGVMFTSANKLEIAMVLKRRFEDEEMLISNDPLLRADLRSIKKSGGASGRPVFANDNNKDDDTDGHGDRFWAAGLATLAAETGEIQYDYHSAARSSASEVPFGGRRVRTSSGLSSMKGAY</sequence>
<feature type="region of interest" description="Disordered" evidence="2">
    <location>
        <begin position="431"/>
        <end position="452"/>
    </location>
</feature>
<evidence type="ECO:0000259" key="3">
    <source>
        <dbReference type="Pfam" id="PF17289"/>
    </source>
</evidence>
<organism evidence="4 5">
    <name type="scientific">Algimonas porphyrae</name>
    <dbReference type="NCBI Taxonomy" id="1128113"/>
    <lineage>
        <taxon>Bacteria</taxon>
        <taxon>Pseudomonadati</taxon>
        <taxon>Pseudomonadota</taxon>
        <taxon>Alphaproteobacteria</taxon>
        <taxon>Maricaulales</taxon>
        <taxon>Robiginitomaculaceae</taxon>
        <taxon>Algimonas</taxon>
    </lineage>
</organism>
<keyword evidence="1" id="KW-1188">Viral release from host cell</keyword>
<evidence type="ECO:0000313" key="4">
    <source>
        <dbReference type="EMBL" id="GLQ20493.1"/>
    </source>
</evidence>
<dbReference type="Proteomes" id="UP001161390">
    <property type="component" value="Unassembled WGS sequence"/>
</dbReference>
<evidence type="ECO:0000313" key="5">
    <source>
        <dbReference type="Proteomes" id="UP001161390"/>
    </source>
</evidence>
<dbReference type="Pfam" id="PF03237">
    <property type="entry name" value="Terminase_6N"/>
    <property type="match status" value="1"/>
</dbReference>
<evidence type="ECO:0000256" key="1">
    <source>
        <dbReference type="ARBA" id="ARBA00022612"/>
    </source>
</evidence>